<dbReference type="Proteomes" id="UP001595812">
    <property type="component" value="Unassembled WGS sequence"/>
</dbReference>
<reference evidence="2" key="1">
    <citation type="journal article" date="2019" name="Int. J. Syst. Evol. Microbiol.">
        <title>The Global Catalogue of Microorganisms (GCM) 10K type strain sequencing project: providing services to taxonomists for standard genome sequencing and annotation.</title>
        <authorList>
            <consortium name="The Broad Institute Genomics Platform"/>
            <consortium name="The Broad Institute Genome Sequencing Center for Infectious Disease"/>
            <person name="Wu L."/>
            <person name="Ma J."/>
        </authorList>
    </citation>
    <scope>NUCLEOTIDE SEQUENCE [LARGE SCALE GENOMIC DNA]</scope>
    <source>
        <strain evidence="2">CECT 8979</strain>
    </source>
</reference>
<accession>A0ABV8AKF8</accession>
<dbReference type="Gene3D" id="3.30.1150.10">
    <property type="match status" value="1"/>
</dbReference>
<gene>
    <name evidence="1" type="ORF">ACFOSX_09525</name>
</gene>
<proteinExistence type="predicted"/>
<protein>
    <recommendedName>
        <fullName evidence="3">TonB-like protein</fullName>
    </recommendedName>
</protein>
<evidence type="ECO:0000313" key="1">
    <source>
        <dbReference type="EMBL" id="MFC3877470.1"/>
    </source>
</evidence>
<dbReference type="EMBL" id="JBHSAT010000004">
    <property type="protein sequence ID" value="MFC3877470.1"/>
    <property type="molecule type" value="Genomic_DNA"/>
</dbReference>
<name>A0ABV8AKF8_9FLAO</name>
<keyword evidence="2" id="KW-1185">Reference proteome</keyword>
<organism evidence="1 2">
    <name type="scientific">Winogradskyella maritima</name>
    <dbReference type="NCBI Taxonomy" id="1517766"/>
    <lineage>
        <taxon>Bacteria</taxon>
        <taxon>Pseudomonadati</taxon>
        <taxon>Bacteroidota</taxon>
        <taxon>Flavobacteriia</taxon>
        <taxon>Flavobacteriales</taxon>
        <taxon>Flavobacteriaceae</taxon>
        <taxon>Winogradskyella</taxon>
    </lineage>
</organism>
<dbReference type="RefSeq" id="WP_386099820.1">
    <property type="nucleotide sequence ID" value="NZ_JBHSAT010000004.1"/>
</dbReference>
<dbReference type="SUPFAM" id="SSF74653">
    <property type="entry name" value="TolA/TonB C-terminal domain"/>
    <property type="match status" value="1"/>
</dbReference>
<sequence>MKYPFYRLTFLVLIVLYISCGQNSKSQNSSESELINRVNAVQEQIMVQGNMSEEEEQALLSLCNIISKDDGLSNVSTENQMVLRDVETAPIYEGCEELTNEETEECFKTKVASFVKREFNLNLLRDLNLSEPKQVDAFFVIDQSGNVAGFKVRESEVTIQGEILRVLRKLPVMKPAIHNGKPVSVLCSIIVTYGDDIDIEVVYVPERLDD</sequence>
<comment type="caution">
    <text evidence="1">The sequence shown here is derived from an EMBL/GenBank/DDBJ whole genome shotgun (WGS) entry which is preliminary data.</text>
</comment>
<evidence type="ECO:0008006" key="3">
    <source>
        <dbReference type="Google" id="ProtNLM"/>
    </source>
</evidence>
<evidence type="ECO:0000313" key="2">
    <source>
        <dbReference type="Proteomes" id="UP001595812"/>
    </source>
</evidence>